<comment type="caution">
    <text evidence="2">The sequence shown here is derived from an EMBL/GenBank/DDBJ whole genome shotgun (WGS) entry which is preliminary data.</text>
</comment>
<dbReference type="InterPro" id="IPR013762">
    <property type="entry name" value="Integrase-like_cat_sf"/>
</dbReference>
<dbReference type="InterPro" id="IPR036397">
    <property type="entry name" value="RNaseH_sf"/>
</dbReference>
<dbReference type="InterPro" id="IPR011010">
    <property type="entry name" value="DNA_brk_join_enz"/>
</dbReference>
<reference evidence="2" key="1">
    <citation type="journal article" date="2020" name="J Insects Food Feed">
        <title>The yellow mealworm (Tenebrio molitor) genome: a resource for the emerging insects as food and feed industry.</title>
        <authorList>
            <person name="Eriksson T."/>
            <person name="Andere A."/>
            <person name="Kelstrup H."/>
            <person name="Emery V."/>
            <person name="Picard C."/>
        </authorList>
    </citation>
    <scope>NUCLEOTIDE SEQUENCE</scope>
    <source>
        <strain evidence="2">Stoneville</strain>
        <tissue evidence="2">Whole head</tissue>
    </source>
</reference>
<name>A0A8J6HQS7_TENMO</name>
<keyword evidence="3" id="KW-1185">Reference proteome</keyword>
<proteinExistence type="predicted"/>
<keyword evidence="1" id="KW-0233">DNA recombination</keyword>
<dbReference type="Proteomes" id="UP000719412">
    <property type="component" value="Unassembled WGS sequence"/>
</dbReference>
<dbReference type="Gene3D" id="3.30.420.10">
    <property type="entry name" value="Ribonuclease H-like superfamily/Ribonuclease H"/>
    <property type="match status" value="1"/>
</dbReference>
<evidence type="ECO:0000256" key="1">
    <source>
        <dbReference type="ARBA" id="ARBA00023172"/>
    </source>
</evidence>
<dbReference type="GO" id="GO:0003677">
    <property type="term" value="F:DNA binding"/>
    <property type="evidence" value="ECO:0007669"/>
    <property type="project" value="InterPro"/>
</dbReference>
<protein>
    <submittedName>
        <fullName evidence="2">Uncharacterized protein</fullName>
    </submittedName>
</protein>
<gene>
    <name evidence="2" type="ORF">GEV33_004455</name>
</gene>
<dbReference type="GO" id="GO:0006310">
    <property type="term" value="P:DNA recombination"/>
    <property type="evidence" value="ECO:0007669"/>
    <property type="project" value="UniProtKB-KW"/>
</dbReference>
<accession>A0A8J6HQS7</accession>
<sequence>MENDQNCTPPELREVAEGTLSNLLPTKSREVYEKEFANFEAWCRENKVQNISENVLIAYFDMQRHCFRRSSASHLANRGGDLITIKRHGGWKSSAVAEGYIEQSLKKKVEVAQILSCASTSRASQPCNPVPVVVCSKENTKATSTIVVSDNRSVQQNFRSSETIPGMPGITINSHDSSTVTINVYNNSRSSRSGRRRISTHFDDEQVQTFAHERPFTTAGQIMREINFPASVWTYVAQDEEFWRQIVFSDETVFQSCPNGRLKVYRPRNSRFEEPYVQTIQRNGRFSVNMWAWISAASPGVMIHVEERLTSDVYIRVLENIMLPSVEAVNPN</sequence>
<dbReference type="Gene3D" id="1.10.443.10">
    <property type="entry name" value="Intergrase catalytic core"/>
    <property type="match status" value="1"/>
</dbReference>
<organism evidence="2 3">
    <name type="scientific">Tenebrio molitor</name>
    <name type="common">Yellow mealworm beetle</name>
    <dbReference type="NCBI Taxonomy" id="7067"/>
    <lineage>
        <taxon>Eukaryota</taxon>
        <taxon>Metazoa</taxon>
        <taxon>Ecdysozoa</taxon>
        <taxon>Arthropoda</taxon>
        <taxon>Hexapoda</taxon>
        <taxon>Insecta</taxon>
        <taxon>Pterygota</taxon>
        <taxon>Neoptera</taxon>
        <taxon>Endopterygota</taxon>
        <taxon>Coleoptera</taxon>
        <taxon>Polyphaga</taxon>
        <taxon>Cucujiformia</taxon>
        <taxon>Tenebrionidae</taxon>
        <taxon>Tenebrio</taxon>
    </lineage>
</organism>
<evidence type="ECO:0000313" key="3">
    <source>
        <dbReference type="Proteomes" id="UP000719412"/>
    </source>
</evidence>
<dbReference type="EMBL" id="JABDTM020017867">
    <property type="protein sequence ID" value="KAH0818336.1"/>
    <property type="molecule type" value="Genomic_DNA"/>
</dbReference>
<dbReference type="SUPFAM" id="SSF56349">
    <property type="entry name" value="DNA breaking-rejoining enzymes"/>
    <property type="match status" value="1"/>
</dbReference>
<dbReference type="GO" id="GO:0015074">
    <property type="term" value="P:DNA integration"/>
    <property type="evidence" value="ECO:0007669"/>
    <property type="project" value="InterPro"/>
</dbReference>
<reference evidence="2" key="2">
    <citation type="submission" date="2021-08" db="EMBL/GenBank/DDBJ databases">
        <authorList>
            <person name="Eriksson T."/>
        </authorList>
    </citation>
    <scope>NUCLEOTIDE SEQUENCE</scope>
    <source>
        <strain evidence="2">Stoneville</strain>
        <tissue evidence="2">Whole head</tissue>
    </source>
</reference>
<dbReference type="AlphaFoldDB" id="A0A8J6HQS7"/>
<evidence type="ECO:0000313" key="2">
    <source>
        <dbReference type="EMBL" id="KAH0818336.1"/>
    </source>
</evidence>